<gene>
    <name evidence="9" type="ORF">HH214_02610</name>
</gene>
<evidence type="ECO:0000256" key="6">
    <source>
        <dbReference type="ARBA" id="ARBA00023136"/>
    </source>
</evidence>
<evidence type="ECO:0000256" key="8">
    <source>
        <dbReference type="SAM" id="SignalP"/>
    </source>
</evidence>
<evidence type="ECO:0000256" key="5">
    <source>
        <dbReference type="ARBA" id="ARBA00022692"/>
    </source>
</evidence>
<evidence type="ECO:0000256" key="4">
    <source>
        <dbReference type="ARBA" id="ARBA00022452"/>
    </source>
</evidence>
<evidence type="ECO:0000256" key="1">
    <source>
        <dbReference type="ARBA" id="ARBA00004442"/>
    </source>
</evidence>
<accession>A0A7L5E3E2</accession>
<dbReference type="PANTHER" id="PTHR30026:SF23">
    <property type="entry name" value="TO APRF-PUTATIVE OUTER MEMBRANE EFFLUX PROTEIN OR SECRETED ALKALINE PHOSPHATASE-RELATED"/>
    <property type="match status" value="1"/>
</dbReference>
<keyword evidence="8" id="KW-0732">Signal</keyword>
<keyword evidence="10" id="KW-1185">Reference proteome</keyword>
<dbReference type="InterPro" id="IPR003423">
    <property type="entry name" value="OMP_efflux"/>
</dbReference>
<evidence type="ECO:0000256" key="7">
    <source>
        <dbReference type="ARBA" id="ARBA00023237"/>
    </source>
</evidence>
<keyword evidence="3" id="KW-0813">Transport</keyword>
<name>A0A7L5E3E2_9SPHI</name>
<keyword evidence="4" id="KW-1134">Transmembrane beta strand</keyword>
<evidence type="ECO:0000256" key="2">
    <source>
        <dbReference type="ARBA" id="ARBA00007613"/>
    </source>
</evidence>
<dbReference type="RefSeq" id="WP_169605863.1">
    <property type="nucleotide sequence ID" value="NZ_CP051682.1"/>
</dbReference>
<dbReference type="InterPro" id="IPR051906">
    <property type="entry name" value="TolC-like"/>
</dbReference>
<organism evidence="9 10">
    <name type="scientific">Mucilaginibacter robiniae</name>
    <dbReference type="NCBI Taxonomy" id="2728022"/>
    <lineage>
        <taxon>Bacteria</taxon>
        <taxon>Pseudomonadati</taxon>
        <taxon>Bacteroidota</taxon>
        <taxon>Sphingobacteriia</taxon>
        <taxon>Sphingobacteriales</taxon>
        <taxon>Sphingobacteriaceae</taxon>
        <taxon>Mucilaginibacter</taxon>
    </lineage>
</organism>
<protein>
    <submittedName>
        <fullName evidence="9">TolC family protein</fullName>
    </submittedName>
</protein>
<dbReference type="Gene3D" id="1.20.1600.10">
    <property type="entry name" value="Outer membrane efflux proteins (OEP)"/>
    <property type="match status" value="1"/>
</dbReference>
<dbReference type="PANTHER" id="PTHR30026">
    <property type="entry name" value="OUTER MEMBRANE PROTEIN TOLC"/>
    <property type="match status" value="1"/>
</dbReference>
<keyword evidence="6" id="KW-0472">Membrane</keyword>
<feature type="signal peptide" evidence="8">
    <location>
        <begin position="1"/>
        <end position="23"/>
    </location>
</feature>
<dbReference type="KEGG" id="mrob:HH214_02610"/>
<dbReference type="Pfam" id="PF02321">
    <property type="entry name" value="OEP"/>
    <property type="match status" value="1"/>
</dbReference>
<keyword evidence="7" id="KW-0998">Cell outer membrane</keyword>
<dbReference type="AlphaFoldDB" id="A0A7L5E3E2"/>
<feature type="chain" id="PRO_5029467637" evidence="8">
    <location>
        <begin position="24"/>
        <end position="445"/>
    </location>
</feature>
<sequence>MCYSIIRTCLVIGWLAASQAVFAQQPTVVPTGAKLTLQQIWDKAEQYNRSIQMQQLHVQSSAEDIKDAKAERLPDINAAGEYDYVSNLPIFENGLLHTPTQYPVLHTYYRLGGDAYLNLYNGRKISLKIEEQKAEHQLREEQKGLTTAEVRLRAVAYYLDLQRSNIFKQLMFSNIAEQEKQLAQIRQLQKNGVVLKSDVLRAELQLSRQRLSLVQIENDLAIANQKLNILIGQPDSTLITTIPMPQIDSSSIKSYPEYLAIALRNAHENKISEQETNLRRLQVKDTKANVSPKLGLFANYAYTYPQIQFFPYSGYLYGLGMTGIRASFPISSIYFNKHKVKASELEYKRQEMEHLDTQDNIRQQVNEAYLRYKEALTRISVAQTNINQASENSRIINNTYFNQLSLVTDLLQANTQLLQTQFDLAAAQIGAQMQYYQLQKVIGNL</sequence>
<dbReference type="GO" id="GO:0009279">
    <property type="term" value="C:cell outer membrane"/>
    <property type="evidence" value="ECO:0007669"/>
    <property type="project" value="UniProtKB-SubCell"/>
</dbReference>
<dbReference type="Proteomes" id="UP000503278">
    <property type="component" value="Chromosome"/>
</dbReference>
<dbReference type="SUPFAM" id="SSF56954">
    <property type="entry name" value="Outer membrane efflux proteins (OEP)"/>
    <property type="match status" value="1"/>
</dbReference>
<evidence type="ECO:0000313" key="9">
    <source>
        <dbReference type="EMBL" id="QJD94846.1"/>
    </source>
</evidence>
<evidence type="ECO:0000256" key="3">
    <source>
        <dbReference type="ARBA" id="ARBA00022448"/>
    </source>
</evidence>
<keyword evidence="5" id="KW-0812">Transmembrane</keyword>
<dbReference type="GO" id="GO:1990281">
    <property type="term" value="C:efflux pump complex"/>
    <property type="evidence" value="ECO:0007669"/>
    <property type="project" value="TreeGrafter"/>
</dbReference>
<reference evidence="9 10" key="1">
    <citation type="submission" date="2020-04" db="EMBL/GenBank/DDBJ databases">
        <title>Genome sequencing of novel species.</title>
        <authorList>
            <person name="Heo J."/>
            <person name="Kim S.-J."/>
            <person name="Kim J.-S."/>
            <person name="Hong S.-B."/>
            <person name="Kwon S.-W."/>
        </authorList>
    </citation>
    <scope>NUCLEOTIDE SEQUENCE [LARGE SCALE GENOMIC DNA]</scope>
    <source>
        <strain evidence="9 10">F39-2</strain>
    </source>
</reference>
<proteinExistence type="inferred from homology"/>
<dbReference type="GO" id="GO:0015562">
    <property type="term" value="F:efflux transmembrane transporter activity"/>
    <property type="evidence" value="ECO:0007669"/>
    <property type="project" value="InterPro"/>
</dbReference>
<comment type="subcellular location">
    <subcellularLocation>
        <location evidence="1">Cell outer membrane</location>
    </subcellularLocation>
</comment>
<evidence type="ECO:0000313" key="10">
    <source>
        <dbReference type="Proteomes" id="UP000503278"/>
    </source>
</evidence>
<dbReference type="GO" id="GO:0015288">
    <property type="term" value="F:porin activity"/>
    <property type="evidence" value="ECO:0007669"/>
    <property type="project" value="TreeGrafter"/>
</dbReference>
<comment type="similarity">
    <text evidence="2">Belongs to the outer membrane factor (OMF) (TC 1.B.17) family.</text>
</comment>
<dbReference type="EMBL" id="CP051682">
    <property type="protein sequence ID" value="QJD94846.1"/>
    <property type="molecule type" value="Genomic_DNA"/>
</dbReference>